<evidence type="ECO:0000256" key="6">
    <source>
        <dbReference type="ARBA" id="ARBA00023063"/>
    </source>
</evidence>
<dbReference type="InterPro" id="IPR017941">
    <property type="entry name" value="Rieske_2Fe-2S"/>
</dbReference>
<reference evidence="8 9" key="1">
    <citation type="submission" date="2022-04" db="EMBL/GenBank/DDBJ databases">
        <title>Rhizobium coralii sp. nov., isolated from coral Turbinaria peltata.</title>
        <authorList>
            <person name="Sun H."/>
        </authorList>
    </citation>
    <scope>NUCLEOTIDE SEQUENCE [LARGE SCALE GENOMIC DNA]</scope>
    <source>
        <strain evidence="8 9">NTR19</strain>
    </source>
</reference>
<dbReference type="RefSeq" id="WP_248681670.1">
    <property type="nucleotide sequence ID" value="NZ_JALPRY010000003.1"/>
</dbReference>
<dbReference type="PANTHER" id="PTHR21496">
    <property type="entry name" value="FERREDOXIN-RELATED"/>
    <property type="match status" value="1"/>
</dbReference>
<keyword evidence="2" id="KW-0479">Metal-binding</keyword>
<evidence type="ECO:0000259" key="7">
    <source>
        <dbReference type="PROSITE" id="PS51296"/>
    </source>
</evidence>
<organism evidence="8 9">
    <name type="scientific">Neorhizobium turbinariae</name>
    <dbReference type="NCBI Taxonomy" id="2937795"/>
    <lineage>
        <taxon>Bacteria</taxon>
        <taxon>Pseudomonadati</taxon>
        <taxon>Pseudomonadota</taxon>
        <taxon>Alphaproteobacteria</taxon>
        <taxon>Hyphomicrobiales</taxon>
        <taxon>Rhizobiaceae</taxon>
        <taxon>Rhizobium/Agrobacterium group</taxon>
        <taxon>Neorhizobium</taxon>
    </lineage>
</organism>
<dbReference type="SUPFAM" id="SSF50022">
    <property type="entry name" value="ISP domain"/>
    <property type="match status" value="1"/>
</dbReference>
<dbReference type="InterPro" id="IPR036922">
    <property type="entry name" value="Rieske_2Fe-2S_sf"/>
</dbReference>
<keyword evidence="4" id="KW-0408">Iron</keyword>
<dbReference type="NCBIfam" id="TIGR02378">
    <property type="entry name" value="nirD_assim_sml"/>
    <property type="match status" value="1"/>
</dbReference>
<comment type="caution">
    <text evidence="8">The sequence shown here is derived from an EMBL/GenBank/DDBJ whole genome shotgun (WGS) entry which is preliminary data.</text>
</comment>
<evidence type="ECO:0000256" key="2">
    <source>
        <dbReference type="ARBA" id="ARBA00022723"/>
    </source>
</evidence>
<dbReference type="Proteomes" id="UP001202827">
    <property type="component" value="Unassembled WGS sequence"/>
</dbReference>
<dbReference type="Gene3D" id="2.102.10.10">
    <property type="entry name" value="Rieske [2Fe-2S] iron-sulphur domain"/>
    <property type="match status" value="1"/>
</dbReference>
<evidence type="ECO:0000313" key="9">
    <source>
        <dbReference type="Proteomes" id="UP001202827"/>
    </source>
</evidence>
<dbReference type="PANTHER" id="PTHR21496:SF23">
    <property type="entry name" value="3-PHENYLPROPIONATE_CINNAMIC ACID DIOXYGENASE FERREDOXIN SUBUNIT"/>
    <property type="match status" value="1"/>
</dbReference>
<dbReference type="EMBL" id="JALPRY010000003">
    <property type="protein sequence ID" value="MCK8778818.1"/>
    <property type="molecule type" value="Genomic_DNA"/>
</dbReference>
<keyword evidence="6" id="KW-0534">Nitrate assimilation</keyword>
<evidence type="ECO:0000256" key="3">
    <source>
        <dbReference type="ARBA" id="ARBA00023002"/>
    </source>
</evidence>
<keyword evidence="9" id="KW-1185">Reference proteome</keyword>
<proteinExistence type="predicted"/>
<dbReference type="Pfam" id="PF00355">
    <property type="entry name" value="Rieske"/>
    <property type="match status" value="1"/>
</dbReference>
<keyword evidence="1" id="KW-0001">2Fe-2S</keyword>
<keyword evidence="3" id="KW-0560">Oxidoreductase</keyword>
<accession>A0ABT0ILV0</accession>
<dbReference type="InterPro" id="IPR012748">
    <property type="entry name" value="Rieske-like_NirD"/>
</dbReference>
<dbReference type="CDD" id="cd03530">
    <property type="entry name" value="Rieske_NirD_small_Bacillus"/>
    <property type="match status" value="1"/>
</dbReference>
<evidence type="ECO:0000313" key="8">
    <source>
        <dbReference type="EMBL" id="MCK8778818.1"/>
    </source>
</evidence>
<sequence length="112" mass="12152">MDMNWHPIGDISDIPLLGARCVKTPFMKIAVFRTGEHEAYAIENRCPHKAGPLSEGIVHGTSVTCPLHNWVISVETGKALGADEGDVRTIPLKNESGQLFLALESVMLEAAE</sequence>
<protein>
    <submittedName>
        <fullName evidence="8">Nitrite reductase small subunit NirD</fullName>
    </submittedName>
</protein>
<evidence type="ECO:0000256" key="1">
    <source>
        <dbReference type="ARBA" id="ARBA00022714"/>
    </source>
</evidence>
<evidence type="ECO:0000256" key="5">
    <source>
        <dbReference type="ARBA" id="ARBA00023014"/>
    </source>
</evidence>
<name>A0ABT0ILV0_9HYPH</name>
<dbReference type="PROSITE" id="PS51296">
    <property type="entry name" value="RIESKE"/>
    <property type="match status" value="1"/>
</dbReference>
<gene>
    <name evidence="8" type="primary">nirD</name>
    <name evidence="8" type="ORF">M0654_02370</name>
</gene>
<keyword evidence="5" id="KW-0411">Iron-sulfur</keyword>
<feature type="domain" description="Rieske" evidence="7">
    <location>
        <begin position="5"/>
        <end position="101"/>
    </location>
</feature>
<evidence type="ECO:0000256" key="4">
    <source>
        <dbReference type="ARBA" id="ARBA00023004"/>
    </source>
</evidence>